<accession>A0ABV8A2D7</accession>
<gene>
    <name evidence="1" type="ORF">ACFOPQ_01245</name>
</gene>
<protein>
    <submittedName>
        <fullName evidence="1">Uncharacterized protein</fullName>
    </submittedName>
</protein>
<dbReference type="RefSeq" id="WP_380075566.1">
    <property type="nucleotide sequence ID" value="NZ_JBHRZF010000011.1"/>
</dbReference>
<reference evidence="2" key="1">
    <citation type="journal article" date="2019" name="Int. J. Syst. Evol. Microbiol.">
        <title>The Global Catalogue of Microorganisms (GCM) 10K type strain sequencing project: providing services to taxonomists for standard genome sequencing and annotation.</title>
        <authorList>
            <consortium name="The Broad Institute Genomics Platform"/>
            <consortium name="The Broad Institute Genome Sequencing Center for Infectious Disease"/>
            <person name="Wu L."/>
            <person name="Ma J."/>
        </authorList>
    </citation>
    <scope>NUCLEOTIDE SEQUENCE [LARGE SCALE GENOMIC DNA]</scope>
    <source>
        <strain evidence="2">CCTCC AB 2013263</strain>
    </source>
</reference>
<dbReference type="EMBL" id="JBHRZF010000011">
    <property type="protein sequence ID" value="MFC3859400.1"/>
    <property type="molecule type" value="Genomic_DNA"/>
</dbReference>
<sequence length="159" mass="17735">MSGLLAVDLDLNAWAQAMKVGTLNQPARELNREWKDNAVLRLKEKYSGGPMSRYLTARSGKTRRNVRGRLVTGGAEVSVSGPGVFLQEFGGIILPKKGTRLRNGRMIPYLTFRLFQPQDTSKPTGRWVRVRSATIRAKYPARDSAREALASLYLDLEDA</sequence>
<evidence type="ECO:0000313" key="1">
    <source>
        <dbReference type="EMBL" id="MFC3859400.1"/>
    </source>
</evidence>
<comment type="caution">
    <text evidence="1">The sequence shown here is derived from an EMBL/GenBank/DDBJ whole genome shotgun (WGS) entry which is preliminary data.</text>
</comment>
<proteinExistence type="predicted"/>
<dbReference type="Proteomes" id="UP001595748">
    <property type="component" value="Unassembled WGS sequence"/>
</dbReference>
<keyword evidence="2" id="KW-1185">Reference proteome</keyword>
<evidence type="ECO:0000313" key="2">
    <source>
        <dbReference type="Proteomes" id="UP001595748"/>
    </source>
</evidence>
<name>A0ABV8A2D7_9DEIO</name>
<organism evidence="1 2">
    <name type="scientific">Deinococcus antarcticus</name>
    <dbReference type="NCBI Taxonomy" id="1298767"/>
    <lineage>
        <taxon>Bacteria</taxon>
        <taxon>Thermotogati</taxon>
        <taxon>Deinococcota</taxon>
        <taxon>Deinococci</taxon>
        <taxon>Deinococcales</taxon>
        <taxon>Deinococcaceae</taxon>
        <taxon>Deinococcus</taxon>
    </lineage>
</organism>